<evidence type="ECO:0000259" key="4">
    <source>
        <dbReference type="PROSITE" id="PS51898"/>
    </source>
</evidence>
<dbReference type="EMBL" id="BAAARB010000005">
    <property type="protein sequence ID" value="GAA2375719.1"/>
    <property type="molecule type" value="Genomic_DNA"/>
</dbReference>
<evidence type="ECO:0000256" key="1">
    <source>
        <dbReference type="ARBA" id="ARBA00008857"/>
    </source>
</evidence>
<dbReference type="RefSeq" id="WP_346075548.1">
    <property type="nucleotide sequence ID" value="NZ_BAAARB010000005.1"/>
</dbReference>
<comment type="caution">
    <text evidence="5">The sequence shown here is derived from an EMBL/GenBank/DDBJ whole genome shotgun (WGS) entry which is preliminary data.</text>
</comment>
<dbReference type="InterPro" id="IPR010998">
    <property type="entry name" value="Integrase_recombinase_N"/>
</dbReference>
<dbReference type="InterPro" id="IPR058717">
    <property type="entry name" value="Phage_L5_Integrase_N"/>
</dbReference>
<accession>A0ABP5UDT7</accession>
<dbReference type="InterPro" id="IPR002104">
    <property type="entry name" value="Integrase_catalytic"/>
</dbReference>
<dbReference type="Gene3D" id="1.10.150.130">
    <property type="match status" value="1"/>
</dbReference>
<evidence type="ECO:0000256" key="3">
    <source>
        <dbReference type="ARBA" id="ARBA00023172"/>
    </source>
</evidence>
<organism evidence="5 6">
    <name type="scientific">Gordonia cholesterolivorans</name>
    <dbReference type="NCBI Taxonomy" id="559625"/>
    <lineage>
        <taxon>Bacteria</taxon>
        <taxon>Bacillati</taxon>
        <taxon>Actinomycetota</taxon>
        <taxon>Actinomycetes</taxon>
        <taxon>Mycobacteriales</taxon>
        <taxon>Gordoniaceae</taxon>
        <taxon>Gordonia</taxon>
    </lineage>
</organism>
<evidence type="ECO:0000256" key="2">
    <source>
        <dbReference type="ARBA" id="ARBA00023125"/>
    </source>
</evidence>
<comment type="similarity">
    <text evidence="1">Belongs to the 'phage' integrase family.</text>
</comment>
<dbReference type="InterPro" id="IPR050090">
    <property type="entry name" value="Tyrosine_recombinase_XerCD"/>
</dbReference>
<protein>
    <submittedName>
        <fullName evidence="5">Tyrosine-type recombinase/integrase</fullName>
    </submittedName>
</protein>
<dbReference type="PANTHER" id="PTHR30349:SF64">
    <property type="entry name" value="PROPHAGE INTEGRASE INTD-RELATED"/>
    <property type="match status" value="1"/>
</dbReference>
<dbReference type="Proteomes" id="UP001501170">
    <property type="component" value="Unassembled WGS sequence"/>
</dbReference>
<proteinExistence type="inferred from homology"/>
<keyword evidence="3" id="KW-0233">DNA recombination</keyword>
<dbReference type="PROSITE" id="PS51898">
    <property type="entry name" value="TYR_RECOMBINASE"/>
    <property type="match status" value="1"/>
</dbReference>
<gene>
    <name evidence="5" type="ORF">GCM10009855_13700</name>
</gene>
<dbReference type="Gene3D" id="1.10.443.10">
    <property type="entry name" value="Intergrase catalytic core"/>
    <property type="match status" value="1"/>
</dbReference>
<dbReference type="InterPro" id="IPR011010">
    <property type="entry name" value="DNA_brk_join_enz"/>
</dbReference>
<sequence>MAESFGIIDKRGKRYRARYTAPDPHGLTGLTAAQRRISAPGTFETKAEARRWLAKVAASIADGTWKHPDVERAEAEAAEAEAQKQAARDAQKSIPAGEYAAKWISTRTNSKGEPLAATTRYNYLNLWEPAKPKRPGHRAKPAGRLHGFADIPIDAITAEMVREWHITAMRSGKSTAVARAYDHLRAVLHTAVEDDLIDRNPCRIKGASRTSTGIERTPPTDDELAVILEAIPDRYIPLVIMAGFAGLRYGEASAMRAGDLTIERDENDDVDCVRLAVAEAISYAPTTGRQRGKTKTRNSRVVPVFGVDAGVLAAAAEGKAPDELLCPSATTGGPLPHSTFAGHWDVARTKAGRPDLAFHSLRAYDGTRFAQTGATLREVMARLGHTTIEAAMRYQKAGTRDDELARKMAR</sequence>
<dbReference type="Pfam" id="PF00589">
    <property type="entry name" value="Phage_integrase"/>
    <property type="match status" value="1"/>
</dbReference>
<keyword evidence="2" id="KW-0238">DNA-binding</keyword>
<evidence type="ECO:0000313" key="6">
    <source>
        <dbReference type="Proteomes" id="UP001501170"/>
    </source>
</evidence>
<name>A0ABP5UDT7_9ACTN</name>
<dbReference type="PANTHER" id="PTHR30349">
    <property type="entry name" value="PHAGE INTEGRASE-RELATED"/>
    <property type="match status" value="1"/>
</dbReference>
<evidence type="ECO:0000313" key="5">
    <source>
        <dbReference type="EMBL" id="GAA2375719.1"/>
    </source>
</evidence>
<dbReference type="InterPro" id="IPR013762">
    <property type="entry name" value="Integrase-like_cat_sf"/>
</dbReference>
<feature type="domain" description="Tyr recombinase" evidence="4">
    <location>
        <begin position="214"/>
        <end position="409"/>
    </location>
</feature>
<dbReference type="Pfam" id="PF26003">
    <property type="entry name" value="Integrase_N_phage"/>
    <property type="match status" value="1"/>
</dbReference>
<reference evidence="6" key="1">
    <citation type="journal article" date="2019" name="Int. J. Syst. Evol. Microbiol.">
        <title>The Global Catalogue of Microorganisms (GCM) 10K type strain sequencing project: providing services to taxonomists for standard genome sequencing and annotation.</title>
        <authorList>
            <consortium name="The Broad Institute Genomics Platform"/>
            <consortium name="The Broad Institute Genome Sequencing Center for Infectious Disease"/>
            <person name="Wu L."/>
            <person name="Ma J."/>
        </authorList>
    </citation>
    <scope>NUCLEOTIDE SEQUENCE [LARGE SCALE GENOMIC DNA]</scope>
    <source>
        <strain evidence="6">JCM 16227</strain>
    </source>
</reference>
<dbReference type="SUPFAM" id="SSF56349">
    <property type="entry name" value="DNA breaking-rejoining enzymes"/>
    <property type="match status" value="1"/>
</dbReference>
<keyword evidence="6" id="KW-1185">Reference proteome</keyword>